<reference evidence="1 2" key="1">
    <citation type="submission" date="2023-02" db="EMBL/GenBank/DDBJ databases">
        <title>Genome sequence of Sphingomonas naphthae.</title>
        <authorList>
            <person name="Kim S."/>
            <person name="Heo J."/>
            <person name="Kwon S.-W."/>
        </authorList>
    </citation>
    <scope>NUCLEOTIDE SEQUENCE [LARGE SCALE GENOMIC DNA]</scope>
    <source>
        <strain evidence="1 2">KACC 18716</strain>
    </source>
</reference>
<proteinExistence type="predicted"/>
<dbReference type="RefSeq" id="WP_273688631.1">
    <property type="nucleotide sequence ID" value="NZ_CP117411.1"/>
</dbReference>
<sequence>MTNPTQEAVALLPCPFCGGEASADGRTQYSKPLTDTWWEDGSPITEAFSVNCIKCGASANSGLVNGYQTKGKAIAAWNTRALVGGFPDIGPDPFKVSDRAGADERLKRSYVIQQKGVPDQTALVWRYDLMQQHYELIRLRSIVADDEASAADRELRAALERIAKIVETYLYIQSDKLEDIPNIARAALALASSAGGGDDDVRPRVAEVVAEYSGDGGGFWKSCSGCHETEDGYDVGHYPFSEAFGCKLGGGCSECGGIGATWDTTNYTEMANSMERYDVLEKRAEAGGAGADAAAREYLSSLDWLPDYVKTWLTTPTPAPEVGEVVGLSQHMTIGLYHQPDGNWAGQCRCGRGFYASTYDDACKDWASHAIAALPTPPAKGDDHGL</sequence>
<dbReference type="Proteomes" id="UP001220395">
    <property type="component" value="Chromosome"/>
</dbReference>
<dbReference type="EMBL" id="CP117411">
    <property type="protein sequence ID" value="WCT73966.1"/>
    <property type="molecule type" value="Genomic_DNA"/>
</dbReference>
<accession>A0ABY7TL49</accession>
<name>A0ABY7TL49_9SPHN</name>
<organism evidence="1 2">
    <name type="scientific">Sphingomonas naphthae</name>
    <dbReference type="NCBI Taxonomy" id="1813468"/>
    <lineage>
        <taxon>Bacteria</taxon>
        <taxon>Pseudomonadati</taxon>
        <taxon>Pseudomonadota</taxon>
        <taxon>Alphaproteobacteria</taxon>
        <taxon>Sphingomonadales</taxon>
        <taxon>Sphingomonadaceae</taxon>
        <taxon>Sphingomonas</taxon>
    </lineage>
</organism>
<protein>
    <submittedName>
        <fullName evidence="1">Lar family restriction alleviation protein</fullName>
    </submittedName>
</protein>
<evidence type="ECO:0000313" key="1">
    <source>
        <dbReference type="EMBL" id="WCT73966.1"/>
    </source>
</evidence>
<evidence type="ECO:0000313" key="2">
    <source>
        <dbReference type="Proteomes" id="UP001220395"/>
    </source>
</evidence>
<dbReference type="Pfam" id="PF14354">
    <property type="entry name" value="Lar_restr_allev"/>
    <property type="match status" value="1"/>
</dbReference>
<keyword evidence="2" id="KW-1185">Reference proteome</keyword>
<gene>
    <name evidence="1" type="ORF">PQ455_01655</name>
</gene>